<name>A0A6H1Z8D3_9ZZZZ</name>
<accession>A0A6H1Z8D3</accession>
<protein>
    <submittedName>
        <fullName evidence="1">Uncharacterized protein</fullName>
    </submittedName>
</protein>
<dbReference type="AlphaFoldDB" id="A0A6H1Z8D3"/>
<organism evidence="1">
    <name type="scientific">viral metagenome</name>
    <dbReference type="NCBI Taxonomy" id="1070528"/>
    <lineage>
        <taxon>unclassified sequences</taxon>
        <taxon>metagenomes</taxon>
        <taxon>organismal metagenomes</taxon>
    </lineage>
</organism>
<proteinExistence type="predicted"/>
<dbReference type="EMBL" id="MT143888">
    <property type="protein sequence ID" value="QJA43555.1"/>
    <property type="molecule type" value="Genomic_DNA"/>
</dbReference>
<evidence type="ECO:0000313" key="1">
    <source>
        <dbReference type="EMBL" id="QJA43555.1"/>
    </source>
</evidence>
<gene>
    <name evidence="2" type="ORF">MM171A00328_0009</name>
    <name evidence="1" type="ORF">MM171B00216_0055</name>
</gene>
<reference evidence="1" key="1">
    <citation type="submission" date="2020-03" db="EMBL/GenBank/DDBJ databases">
        <title>The deep terrestrial virosphere.</title>
        <authorList>
            <person name="Holmfeldt K."/>
            <person name="Nilsson E."/>
            <person name="Simone D."/>
            <person name="Lopez-Fernandez M."/>
            <person name="Wu X."/>
            <person name="de Brujin I."/>
            <person name="Lundin D."/>
            <person name="Andersson A."/>
            <person name="Bertilsson S."/>
            <person name="Dopson M."/>
        </authorList>
    </citation>
    <scope>NUCLEOTIDE SEQUENCE</scope>
    <source>
        <strain evidence="2">MM171A00328</strain>
        <strain evidence="1">MM171B00216</strain>
    </source>
</reference>
<sequence>MIYSLFQWWQPPYWLWRTLWRVQICRDAMLAGMAWRMGG</sequence>
<dbReference type="EMBL" id="MT143698">
    <property type="protein sequence ID" value="QJB00644.1"/>
    <property type="molecule type" value="Genomic_DNA"/>
</dbReference>
<evidence type="ECO:0000313" key="2">
    <source>
        <dbReference type="EMBL" id="QJB00644.1"/>
    </source>
</evidence>